<sequence length="155" mass="17792">MLENKIVRLKVKNLNTKEEVLNNLSQRLIEEGVVKPSFKQAILEREETYPTGLQFEDYSIALPHTESEHVIQSQIAIMTLDKPVTFYEMATADKEIEVKTVFMLALKDSQQHLAILQKVMELLQNKEVMKKIESFDDAPGNVDQIIKLLSDYGLN</sequence>
<dbReference type="Gene3D" id="3.40.930.10">
    <property type="entry name" value="Mannitol-specific EII, Chain A"/>
    <property type="match status" value="1"/>
</dbReference>
<dbReference type="CDD" id="cd00211">
    <property type="entry name" value="PTS_IIA_fru"/>
    <property type="match status" value="1"/>
</dbReference>
<gene>
    <name evidence="2" type="ORF">SAMN05421791_10934</name>
</gene>
<dbReference type="PANTHER" id="PTHR47738:SF3">
    <property type="entry name" value="PHOSPHOTRANSFERASE SYSTEM MANNITOL_FRUCTOSE-SPECIFIC IIA DOMAIN CONTAINING PROTEIN"/>
    <property type="match status" value="1"/>
</dbReference>
<dbReference type="STRING" id="120956.SAMN05421791_10934"/>
<dbReference type="AlphaFoldDB" id="A0A1G7UC98"/>
<dbReference type="InterPro" id="IPR016152">
    <property type="entry name" value="PTrfase/Anion_transptr"/>
</dbReference>
<evidence type="ECO:0000313" key="2">
    <source>
        <dbReference type="EMBL" id="SDG44911.1"/>
    </source>
</evidence>
<dbReference type="PROSITE" id="PS51094">
    <property type="entry name" value="PTS_EIIA_TYPE_2"/>
    <property type="match status" value="1"/>
</dbReference>
<dbReference type="EMBL" id="FNCK01000009">
    <property type="protein sequence ID" value="SDG44911.1"/>
    <property type="molecule type" value="Genomic_DNA"/>
</dbReference>
<dbReference type="Proteomes" id="UP000199708">
    <property type="component" value="Unassembled WGS sequence"/>
</dbReference>
<evidence type="ECO:0000313" key="3">
    <source>
        <dbReference type="Proteomes" id="UP000199708"/>
    </source>
</evidence>
<keyword evidence="3" id="KW-1185">Reference proteome</keyword>
<dbReference type="RefSeq" id="WP_090290280.1">
    <property type="nucleotide sequence ID" value="NZ_FNCK01000009.1"/>
</dbReference>
<dbReference type="PANTHER" id="PTHR47738">
    <property type="entry name" value="PTS SYSTEM FRUCTOSE-LIKE EIIA COMPONENT-RELATED"/>
    <property type="match status" value="1"/>
</dbReference>
<proteinExistence type="predicted"/>
<dbReference type="OrthoDB" id="370976at2"/>
<protein>
    <submittedName>
        <fullName evidence="2">PTS system, galactitol-specific IIA component</fullName>
    </submittedName>
</protein>
<dbReference type="Pfam" id="PF00359">
    <property type="entry name" value="PTS_EIIA_2"/>
    <property type="match status" value="1"/>
</dbReference>
<feature type="domain" description="PTS EIIA type-2" evidence="1">
    <location>
        <begin position="1"/>
        <end position="152"/>
    </location>
</feature>
<dbReference type="InterPro" id="IPR051541">
    <property type="entry name" value="PTS_SugarTrans_NitroReg"/>
</dbReference>
<dbReference type="SUPFAM" id="SSF55804">
    <property type="entry name" value="Phoshotransferase/anion transport protein"/>
    <property type="match status" value="1"/>
</dbReference>
<accession>A0A1G7UC98</accession>
<reference evidence="2 3" key="1">
    <citation type="submission" date="2016-10" db="EMBL/GenBank/DDBJ databases">
        <authorList>
            <person name="de Groot N.N."/>
        </authorList>
    </citation>
    <scope>NUCLEOTIDE SEQUENCE [LARGE SCALE GENOMIC DNA]</scope>
    <source>
        <strain evidence="2 3">ATCC BAA-466</strain>
    </source>
</reference>
<organism evidence="2 3">
    <name type="scientific">Facklamia miroungae</name>
    <dbReference type="NCBI Taxonomy" id="120956"/>
    <lineage>
        <taxon>Bacteria</taxon>
        <taxon>Bacillati</taxon>
        <taxon>Bacillota</taxon>
        <taxon>Bacilli</taxon>
        <taxon>Lactobacillales</taxon>
        <taxon>Aerococcaceae</taxon>
        <taxon>Facklamia</taxon>
    </lineage>
</organism>
<dbReference type="InterPro" id="IPR002178">
    <property type="entry name" value="PTS_EIIA_type-2_dom"/>
</dbReference>
<name>A0A1G7UC98_9LACT</name>
<evidence type="ECO:0000259" key="1">
    <source>
        <dbReference type="PROSITE" id="PS51094"/>
    </source>
</evidence>